<dbReference type="PANTHER" id="PTHR40942">
    <property type="match status" value="1"/>
</dbReference>
<comment type="caution">
    <text evidence="9">The sequence shown here is derived from an EMBL/GenBank/DDBJ whole genome shotgun (WGS) entry which is preliminary data.</text>
</comment>
<feature type="chain" id="PRO_5045100330" evidence="7">
    <location>
        <begin position="30"/>
        <end position="134"/>
    </location>
</feature>
<keyword evidence="10" id="KW-1185">Reference proteome</keyword>
<dbReference type="Gene3D" id="1.10.760.10">
    <property type="entry name" value="Cytochrome c-like domain"/>
    <property type="match status" value="1"/>
</dbReference>
<gene>
    <name evidence="9" type="ORF">AB4876_03585</name>
</gene>
<evidence type="ECO:0000259" key="8">
    <source>
        <dbReference type="Pfam" id="PF13442"/>
    </source>
</evidence>
<evidence type="ECO:0000256" key="5">
    <source>
        <dbReference type="ARBA" id="ARBA00023004"/>
    </source>
</evidence>
<keyword evidence="7" id="KW-0732">Signal</keyword>
<reference evidence="9 10" key="1">
    <citation type="journal article" date="2011" name="Int. J. Syst. Evol. Microbiol.">
        <title>Zhongshania antarctica gen. nov., sp. nov. and Zhongshania guokunii sp. nov., gammaproteobacteria respectively isolated from coastal attached (fast) ice and surface seawater of the Antarctic.</title>
        <authorList>
            <person name="Li H.J."/>
            <person name="Zhang X.Y."/>
            <person name="Chen C.X."/>
            <person name="Zhang Y.J."/>
            <person name="Gao Z.M."/>
            <person name="Yu Y."/>
            <person name="Chen X.L."/>
            <person name="Chen B."/>
            <person name="Zhang Y.Z."/>
        </authorList>
    </citation>
    <scope>NUCLEOTIDE SEQUENCE [LARGE SCALE GENOMIC DNA]</scope>
    <source>
        <strain evidence="9 10">ZS6-22T</strain>
    </source>
</reference>
<accession>A0ABV3U3X7</accession>
<evidence type="ECO:0000256" key="3">
    <source>
        <dbReference type="ARBA" id="ARBA00022723"/>
    </source>
</evidence>
<evidence type="ECO:0000313" key="9">
    <source>
        <dbReference type="EMBL" id="MEX1667977.1"/>
    </source>
</evidence>
<keyword evidence="2" id="KW-0349">Heme</keyword>
<dbReference type="PRINTS" id="PR00607">
    <property type="entry name" value="CYTCHROMECIE"/>
</dbReference>
<keyword evidence="1" id="KW-0813">Transport</keyword>
<evidence type="ECO:0000256" key="4">
    <source>
        <dbReference type="ARBA" id="ARBA00022982"/>
    </source>
</evidence>
<evidence type="ECO:0000256" key="2">
    <source>
        <dbReference type="ARBA" id="ARBA00022617"/>
    </source>
</evidence>
<evidence type="ECO:0000256" key="7">
    <source>
        <dbReference type="SAM" id="SignalP"/>
    </source>
</evidence>
<dbReference type="InterPro" id="IPR002323">
    <property type="entry name" value="Cyt_CIE"/>
</dbReference>
<sequence>MQIFPSFRLSQALLTGLLLIALSACSPEASNTDGQVAANTASAANASSRSRMPSDPALKSLYIQSCYGCHSAGAAGAPRSGNRKQWAPRLQKGLEELLANTKSGINSMPPSGMCVNCSDDDFRALILFLAGEAE</sequence>
<dbReference type="Proteomes" id="UP001557485">
    <property type="component" value="Unassembled WGS sequence"/>
</dbReference>
<feature type="domain" description="Cytochrome c" evidence="8">
    <location>
        <begin position="58"/>
        <end position="129"/>
    </location>
</feature>
<feature type="region of interest" description="Disordered" evidence="6">
    <location>
        <begin position="30"/>
        <end position="53"/>
    </location>
</feature>
<dbReference type="EMBL" id="JBFRYA010000002">
    <property type="protein sequence ID" value="MEX1667977.1"/>
    <property type="molecule type" value="Genomic_DNA"/>
</dbReference>
<dbReference type="RefSeq" id="WP_368380275.1">
    <property type="nucleotide sequence ID" value="NZ_JBFRYA010000002.1"/>
</dbReference>
<feature type="compositionally biased region" description="Low complexity" evidence="6">
    <location>
        <begin position="37"/>
        <end position="51"/>
    </location>
</feature>
<organism evidence="9 10">
    <name type="scientific">Zhongshania guokunii</name>
    <dbReference type="NCBI Taxonomy" id="641783"/>
    <lineage>
        <taxon>Bacteria</taxon>
        <taxon>Pseudomonadati</taxon>
        <taxon>Pseudomonadota</taxon>
        <taxon>Gammaproteobacteria</taxon>
        <taxon>Cellvibrionales</taxon>
        <taxon>Spongiibacteraceae</taxon>
        <taxon>Zhongshania</taxon>
    </lineage>
</organism>
<dbReference type="InterPro" id="IPR009056">
    <property type="entry name" value="Cyt_c-like_dom"/>
</dbReference>
<dbReference type="SUPFAM" id="SSF46626">
    <property type="entry name" value="Cytochrome c"/>
    <property type="match status" value="1"/>
</dbReference>
<dbReference type="PANTHER" id="PTHR40942:SF4">
    <property type="entry name" value="CYTOCHROME C5"/>
    <property type="match status" value="1"/>
</dbReference>
<dbReference type="InterPro" id="IPR036909">
    <property type="entry name" value="Cyt_c-like_dom_sf"/>
</dbReference>
<evidence type="ECO:0000313" key="10">
    <source>
        <dbReference type="Proteomes" id="UP001557485"/>
    </source>
</evidence>
<keyword evidence="4" id="KW-0249">Electron transport</keyword>
<name>A0ABV3U3X7_9GAMM</name>
<dbReference type="Pfam" id="PF13442">
    <property type="entry name" value="Cytochrome_CBB3"/>
    <property type="match status" value="1"/>
</dbReference>
<feature type="signal peptide" evidence="7">
    <location>
        <begin position="1"/>
        <end position="29"/>
    </location>
</feature>
<keyword evidence="5" id="KW-0408">Iron</keyword>
<protein>
    <submittedName>
        <fullName evidence="9">Cytochrome c5 family protein</fullName>
    </submittedName>
</protein>
<evidence type="ECO:0000256" key="1">
    <source>
        <dbReference type="ARBA" id="ARBA00022448"/>
    </source>
</evidence>
<keyword evidence="3" id="KW-0479">Metal-binding</keyword>
<evidence type="ECO:0000256" key="6">
    <source>
        <dbReference type="SAM" id="MobiDB-lite"/>
    </source>
</evidence>
<proteinExistence type="predicted"/>